<evidence type="ECO:0000313" key="4">
    <source>
        <dbReference type="Proteomes" id="UP000663887"/>
    </source>
</evidence>
<feature type="chain" id="PRO_5036413093" evidence="1">
    <location>
        <begin position="16"/>
        <end position="186"/>
    </location>
</feature>
<sequence>MFALWLQISTTASTALTTTVTTSTSTTTTSATSTTTTTTETTETTTTSSMIIYTESFINSVTPSSQCTAWATFCNLLVTQSYMSLTMKGPTSSTGITLTNSTLVIAIANALHTNASYGPVSSDGYSWAVGICGSSGSNSYELTATGTVCSCTTGYTVRPCIGNQNWGGINGTTCGSASQTITVIFQ</sequence>
<dbReference type="EMBL" id="CAJNRG010003653">
    <property type="protein sequence ID" value="CAF2059138.1"/>
    <property type="molecule type" value="Genomic_DNA"/>
</dbReference>
<organism evidence="2 4">
    <name type="scientific">Rotaria magnacalcarata</name>
    <dbReference type="NCBI Taxonomy" id="392030"/>
    <lineage>
        <taxon>Eukaryota</taxon>
        <taxon>Metazoa</taxon>
        <taxon>Spiralia</taxon>
        <taxon>Gnathifera</taxon>
        <taxon>Rotifera</taxon>
        <taxon>Eurotatoria</taxon>
        <taxon>Bdelloidea</taxon>
        <taxon>Philodinida</taxon>
        <taxon>Philodinidae</taxon>
        <taxon>Rotaria</taxon>
    </lineage>
</organism>
<proteinExistence type="predicted"/>
<name>A0A816QF56_9BILA</name>
<dbReference type="EMBL" id="CAJOBF010002313">
    <property type="protein sequence ID" value="CAF4025689.1"/>
    <property type="molecule type" value="Genomic_DNA"/>
</dbReference>
<dbReference type="AlphaFoldDB" id="A0A816QF56"/>
<gene>
    <name evidence="3" type="ORF">UXM345_LOCUS17656</name>
    <name evidence="2" type="ORF">XDN619_LOCUS10256</name>
</gene>
<dbReference type="Proteomes" id="UP000663887">
    <property type="component" value="Unassembled WGS sequence"/>
</dbReference>
<reference evidence="2" key="1">
    <citation type="submission" date="2021-02" db="EMBL/GenBank/DDBJ databases">
        <authorList>
            <person name="Nowell W R."/>
        </authorList>
    </citation>
    <scope>NUCLEOTIDE SEQUENCE</scope>
</reference>
<dbReference type="Proteomes" id="UP000663842">
    <property type="component" value="Unassembled WGS sequence"/>
</dbReference>
<protein>
    <submittedName>
        <fullName evidence="2">Uncharacterized protein</fullName>
    </submittedName>
</protein>
<accession>A0A816QF56</accession>
<comment type="caution">
    <text evidence="2">The sequence shown here is derived from an EMBL/GenBank/DDBJ whole genome shotgun (WGS) entry which is preliminary data.</text>
</comment>
<evidence type="ECO:0000313" key="3">
    <source>
        <dbReference type="EMBL" id="CAF4025689.1"/>
    </source>
</evidence>
<evidence type="ECO:0000313" key="2">
    <source>
        <dbReference type="EMBL" id="CAF2059138.1"/>
    </source>
</evidence>
<keyword evidence="1" id="KW-0732">Signal</keyword>
<feature type="signal peptide" evidence="1">
    <location>
        <begin position="1"/>
        <end position="15"/>
    </location>
</feature>
<evidence type="ECO:0000256" key="1">
    <source>
        <dbReference type="SAM" id="SignalP"/>
    </source>
</evidence>